<accession>A0A212CMN5</accession>
<dbReference type="EMBL" id="MKHE01000016">
    <property type="protein sequence ID" value="OWK07231.1"/>
    <property type="molecule type" value="Genomic_DNA"/>
</dbReference>
<proteinExistence type="predicted"/>
<dbReference type="Proteomes" id="UP000242450">
    <property type="component" value="Chromosome 16"/>
</dbReference>
<feature type="compositionally biased region" description="Gly residues" evidence="1">
    <location>
        <begin position="41"/>
        <end position="50"/>
    </location>
</feature>
<feature type="region of interest" description="Disordered" evidence="1">
    <location>
        <begin position="1"/>
        <end position="84"/>
    </location>
</feature>
<reference evidence="2 3" key="1">
    <citation type="journal article" date="2018" name="Mol. Genet. Genomics">
        <title>The red deer Cervus elaphus genome CerEla1.0: sequencing, annotating, genes, and chromosomes.</title>
        <authorList>
            <person name="Bana N.A."/>
            <person name="Nyiri A."/>
            <person name="Nagy J."/>
            <person name="Frank K."/>
            <person name="Nagy T."/>
            <person name="Steger V."/>
            <person name="Schiller M."/>
            <person name="Lakatos P."/>
            <person name="Sugar L."/>
            <person name="Horn P."/>
            <person name="Barta E."/>
            <person name="Orosz L."/>
        </authorList>
    </citation>
    <scope>NUCLEOTIDE SEQUENCE [LARGE SCALE GENOMIC DNA]</scope>
    <source>
        <strain evidence="2">Hungarian</strain>
    </source>
</reference>
<comment type="caution">
    <text evidence="2">The sequence shown here is derived from an EMBL/GenBank/DDBJ whole genome shotgun (WGS) entry which is preliminary data.</text>
</comment>
<organism evidence="2 3">
    <name type="scientific">Cervus elaphus hippelaphus</name>
    <name type="common">European red deer</name>
    <dbReference type="NCBI Taxonomy" id="46360"/>
    <lineage>
        <taxon>Eukaryota</taxon>
        <taxon>Metazoa</taxon>
        <taxon>Chordata</taxon>
        <taxon>Craniata</taxon>
        <taxon>Vertebrata</taxon>
        <taxon>Euteleostomi</taxon>
        <taxon>Mammalia</taxon>
        <taxon>Eutheria</taxon>
        <taxon>Laurasiatheria</taxon>
        <taxon>Artiodactyla</taxon>
        <taxon>Ruminantia</taxon>
        <taxon>Pecora</taxon>
        <taxon>Cervidae</taxon>
        <taxon>Cervinae</taxon>
        <taxon>Cervus</taxon>
    </lineage>
</organism>
<feature type="compositionally biased region" description="Basic and acidic residues" evidence="1">
    <location>
        <begin position="71"/>
        <end position="82"/>
    </location>
</feature>
<sequence>MSSHLVEQPPPLHNNNNNCEEGEQSLPPPAGLNSECWASGLGKGDGGGGAARVAAASSARGAGGEDSPLVKTEDVRVTDSSRHRSGVVASVFLET</sequence>
<name>A0A212CMN5_CEREH</name>
<evidence type="ECO:0000313" key="2">
    <source>
        <dbReference type="EMBL" id="OWK07231.1"/>
    </source>
</evidence>
<protein>
    <submittedName>
        <fullName evidence="2">BNIP3L</fullName>
    </submittedName>
</protein>
<feature type="compositionally biased region" description="Low complexity" evidence="1">
    <location>
        <begin position="51"/>
        <end position="60"/>
    </location>
</feature>
<keyword evidence="3" id="KW-1185">Reference proteome</keyword>
<evidence type="ECO:0000256" key="1">
    <source>
        <dbReference type="SAM" id="MobiDB-lite"/>
    </source>
</evidence>
<evidence type="ECO:0000313" key="3">
    <source>
        <dbReference type="Proteomes" id="UP000242450"/>
    </source>
</evidence>
<gene>
    <name evidence="2" type="ORF">Celaphus_00017114</name>
</gene>
<dbReference type="AlphaFoldDB" id="A0A212CMN5"/>